<dbReference type="AlphaFoldDB" id="A0A1B6K115"/>
<feature type="compositionally biased region" description="Basic residues" evidence="1">
    <location>
        <begin position="117"/>
        <end position="131"/>
    </location>
</feature>
<proteinExistence type="predicted"/>
<feature type="compositionally biased region" description="Basic residues" evidence="1">
    <location>
        <begin position="94"/>
        <end position="104"/>
    </location>
</feature>
<organism evidence="2">
    <name type="scientific">Homalodisca liturata</name>
    <dbReference type="NCBI Taxonomy" id="320908"/>
    <lineage>
        <taxon>Eukaryota</taxon>
        <taxon>Metazoa</taxon>
        <taxon>Ecdysozoa</taxon>
        <taxon>Arthropoda</taxon>
        <taxon>Hexapoda</taxon>
        <taxon>Insecta</taxon>
        <taxon>Pterygota</taxon>
        <taxon>Neoptera</taxon>
        <taxon>Paraneoptera</taxon>
        <taxon>Hemiptera</taxon>
        <taxon>Auchenorrhyncha</taxon>
        <taxon>Membracoidea</taxon>
        <taxon>Cicadellidae</taxon>
        <taxon>Cicadellinae</taxon>
        <taxon>Proconiini</taxon>
        <taxon>Homalodisca</taxon>
    </lineage>
</organism>
<gene>
    <name evidence="2" type="ORF">g.55797</name>
</gene>
<accession>A0A1B6K115</accession>
<protein>
    <submittedName>
        <fullName evidence="2">Uncharacterized protein</fullName>
    </submittedName>
</protein>
<sequence>LVTRFYMTSKFNLRESIKAFLKISSEFKLNELSSILDTSRFFDEPFEQESFLLSGKDTDDSFMESIWKNISDNSPSLSDSASLDVMLSVDSPKSPKKKNKCKLFKKSEKKNTEKNNKSKLKNNKQNKKGQKVTKDVSEQSFTNMPLEFLKKIKLINNNIYREETCGKS</sequence>
<feature type="compositionally biased region" description="Basic and acidic residues" evidence="1">
    <location>
        <begin position="105"/>
        <end position="116"/>
    </location>
</feature>
<reference evidence="2" key="1">
    <citation type="submission" date="2015-11" db="EMBL/GenBank/DDBJ databases">
        <title>De novo transcriptome assembly of four potential Pierce s Disease insect vectors from Arizona vineyards.</title>
        <authorList>
            <person name="Tassone E.E."/>
        </authorList>
    </citation>
    <scope>NUCLEOTIDE SEQUENCE</scope>
</reference>
<evidence type="ECO:0000313" key="2">
    <source>
        <dbReference type="EMBL" id="JAT05148.1"/>
    </source>
</evidence>
<feature type="non-terminal residue" evidence="2">
    <location>
        <position position="1"/>
    </location>
</feature>
<evidence type="ECO:0000256" key="1">
    <source>
        <dbReference type="SAM" id="MobiDB-lite"/>
    </source>
</evidence>
<feature type="region of interest" description="Disordered" evidence="1">
    <location>
        <begin position="88"/>
        <end position="137"/>
    </location>
</feature>
<feature type="non-terminal residue" evidence="2">
    <location>
        <position position="168"/>
    </location>
</feature>
<dbReference type="EMBL" id="GECU01002559">
    <property type="protein sequence ID" value="JAT05148.1"/>
    <property type="molecule type" value="Transcribed_RNA"/>
</dbReference>
<name>A0A1B6K115_9HEMI</name>